<protein>
    <submittedName>
        <fullName evidence="1">Uncharacterized protein</fullName>
    </submittedName>
</protein>
<name>A0ABD1V5A1_9LAMI</name>
<keyword evidence="2" id="KW-1185">Reference proteome</keyword>
<proteinExistence type="predicted"/>
<dbReference type="AlphaFoldDB" id="A0ABD1V5A1"/>
<dbReference type="Proteomes" id="UP001604336">
    <property type="component" value="Unassembled WGS sequence"/>
</dbReference>
<accession>A0ABD1V5A1</accession>
<comment type="caution">
    <text evidence="1">The sequence shown here is derived from an EMBL/GenBank/DDBJ whole genome shotgun (WGS) entry which is preliminary data.</text>
</comment>
<evidence type="ECO:0000313" key="2">
    <source>
        <dbReference type="Proteomes" id="UP001604336"/>
    </source>
</evidence>
<organism evidence="1 2">
    <name type="scientific">Abeliophyllum distichum</name>
    <dbReference type="NCBI Taxonomy" id="126358"/>
    <lineage>
        <taxon>Eukaryota</taxon>
        <taxon>Viridiplantae</taxon>
        <taxon>Streptophyta</taxon>
        <taxon>Embryophyta</taxon>
        <taxon>Tracheophyta</taxon>
        <taxon>Spermatophyta</taxon>
        <taxon>Magnoliopsida</taxon>
        <taxon>eudicotyledons</taxon>
        <taxon>Gunneridae</taxon>
        <taxon>Pentapetalae</taxon>
        <taxon>asterids</taxon>
        <taxon>lamiids</taxon>
        <taxon>Lamiales</taxon>
        <taxon>Oleaceae</taxon>
        <taxon>Forsythieae</taxon>
        <taxon>Abeliophyllum</taxon>
    </lineage>
</organism>
<gene>
    <name evidence="1" type="ORF">Adt_05853</name>
</gene>
<reference evidence="2" key="1">
    <citation type="submission" date="2024-07" db="EMBL/GenBank/DDBJ databases">
        <title>Two chromosome-level genome assemblies of Korean endemic species Abeliophyllum distichum and Forsythia ovata (Oleaceae).</title>
        <authorList>
            <person name="Jang H."/>
        </authorList>
    </citation>
    <scope>NUCLEOTIDE SEQUENCE [LARGE SCALE GENOMIC DNA]</scope>
</reference>
<evidence type="ECO:0000313" key="1">
    <source>
        <dbReference type="EMBL" id="KAL2532502.1"/>
    </source>
</evidence>
<dbReference type="EMBL" id="JBFOLK010000002">
    <property type="protein sequence ID" value="KAL2532502.1"/>
    <property type="molecule type" value="Genomic_DNA"/>
</dbReference>
<sequence>MVILGPCMVLQYPHELRRDVSSLEVLGLLHQTIQKSQKVVQKLAHCGIESWSDLKNQFIDMFTTGNPGLALVRRIHDMKQETCKLLKSYQCHFTQKILEGENIPQEIAFQALKLGSDQMIPFWRDICYLGPTSYNELVDLIKEDVSLG</sequence>